<dbReference type="InterPro" id="IPR033116">
    <property type="entry name" value="TRYPSIN_SER"/>
</dbReference>
<dbReference type="AlphaFoldDB" id="A0A8B8HY30"/>
<reference evidence="8" key="1">
    <citation type="submission" date="2025-08" db="UniProtKB">
        <authorList>
            <consortium name="RefSeq"/>
        </authorList>
    </citation>
    <scope>IDENTIFICATION</scope>
    <source>
        <tissue evidence="8">Whole body</tissue>
    </source>
</reference>
<evidence type="ECO:0000313" key="7">
    <source>
        <dbReference type="Proteomes" id="UP001652626"/>
    </source>
</evidence>
<dbReference type="CDD" id="cd00190">
    <property type="entry name" value="Tryp_SPc"/>
    <property type="match status" value="1"/>
</dbReference>
<dbReference type="GeneID" id="113396148"/>
<dbReference type="InterPro" id="IPR001254">
    <property type="entry name" value="Trypsin_dom"/>
</dbReference>
<dbReference type="InterPro" id="IPR009003">
    <property type="entry name" value="Peptidase_S1_PA"/>
</dbReference>
<dbReference type="SUPFAM" id="SSF50494">
    <property type="entry name" value="Trypsin-like serine proteases"/>
    <property type="match status" value="1"/>
</dbReference>
<evidence type="ECO:0000259" key="6">
    <source>
        <dbReference type="PROSITE" id="PS50240"/>
    </source>
</evidence>
<comment type="similarity">
    <text evidence="3">Belongs to the peptidase S1 family. CLIP subfamily.</text>
</comment>
<evidence type="ECO:0000256" key="1">
    <source>
        <dbReference type="ARBA" id="ARBA00022729"/>
    </source>
</evidence>
<dbReference type="PROSITE" id="PS50240">
    <property type="entry name" value="TRYPSIN_DOM"/>
    <property type="match status" value="1"/>
</dbReference>
<dbReference type="PANTHER" id="PTHR24260">
    <property type="match status" value="1"/>
</dbReference>
<dbReference type="InterPro" id="IPR001314">
    <property type="entry name" value="Peptidase_S1A"/>
</dbReference>
<dbReference type="RefSeq" id="XP_026489758.2">
    <property type="nucleotide sequence ID" value="XM_026633973.2"/>
</dbReference>
<sequence>MYCKVFVSYIFLFVIQTNGQYEGDRCTDKGSVGVCTNLRNCKSAVDDIKNRRGNPSVCSFLGPDTIVCCVDKHSPTTYRPTVATTSTKRPDPTKEYVPPVYDYVMNGDADASLDECEAIPANMTAKKTGQKAWDKCIEYQHKLVYPCERAVALAGKMGRGNKCKHNAVDLIVGGVPAAFNEFPHMVLLGYEKNDVMFWLCGGTLLSERFILTAGHCTSSREFGKVKYARIGVLRRTDPLDPSRFYKIQNVIKHSDYLPPMKYNDIALLETDREMQLDELAVPACLDVGAPNAYGSAQAAGWGATLNRGATADQLQKVILEKFSTPECAEVFPPERKLPNGFDENTQICYGDKYMSKDTCQGDSGGPLHLKHRQIHCMYTVVGVTSYGRACGVAGEPGIYSRVAAYVPWIESIVWP</sequence>
<dbReference type="PROSITE" id="PS00135">
    <property type="entry name" value="TRYPSIN_SER"/>
    <property type="match status" value="1"/>
</dbReference>
<dbReference type="SMART" id="SM00680">
    <property type="entry name" value="CLIP"/>
    <property type="match status" value="1"/>
</dbReference>
<dbReference type="SMART" id="SM00020">
    <property type="entry name" value="Tryp_SPc"/>
    <property type="match status" value="1"/>
</dbReference>
<keyword evidence="7" id="KW-1185">Reference proteome</keyword>
<feature type="chain" id="PRO_5045705689" evidence="5">
    <location>
        <begin position="20"/>
        <end position="415"/>
    </location>
</feature>
<keyword evidence="2" id="KW-1015">Disulfide bond</keyword>
<dbReference type="Gene3D" id="2.40.10.10">
    <property type="entry name" value="Trypsin-like serine proteases"/>
    <property type="match status" value="1"/>
</dbReference>
<evidence type="ECO:0000256" key="3">
    <source>
        <dbReference type="ARBA" id="ARBA00024195"/>
    </source>
</evidence>
<gene>
    <name evidence="8" type="primary">LOC113396148</name>
</gene>
<protein>
    <submittedName>
        <fullName evidence="8">Serine protease snake-like</fullName>
    </submittedName>
</protein>
<dbReference type="GO" id="GO:0004252">
    <property type="term" value="F:serine-type endopeptidase activity"/>
    <property type="evidence" value="ECO:0007669"/>
    <property type="project" value="InterPro"/>
</dbReference>
<dbReference type="PRINTS" id="PR00722">
    <property type="entry name" value="CHYMOTRYPSIN"/>
</dbReference>
<organism evidence="7 8">
    <name type="scientific">Vanessa tameamea</name>
    <name type="common">Kamehameha butterfly</name>
    <dbReference type="NCBI Taxonomy" id="334116"/>
    <lineage>
        <taxon>Eukaryota</taxon>
        <taxon>Metazoa</taxon>
        <taxon>Ecdysozoa</taxon>
        <taxon>Arthropoda</taxon>
        <taxon>Hexapoda</taxon>
        <taxon>Insecta</taxon>
        <taxon>Pterygota</taxon>
        <taxon>Neoptera</taxon>
        <taxon>Endopterygota</taxon>
        <taxon>Lepidoptera</taxon>
        <taxon>Glossata</taxon>
        <taxon>Ditrysia</taxon>
        <taxon>Papilionoidea</taxon>
        <taxon>Nymphalidae</taxon>
        <taxon>Nymphalinae</taxon>
        <taxon>Vanessa</taxon>
    </lineage>
</organism>
<evidence type="ECO:0000256" key="5">
    <source>
        <dbReference type="SAM" id="SignalP"/>
    </source>
</evidence>
<dbReference type="OMA" id="WIETIVW"/>
<evidence type="ECO:0000256" key="2">
    <source>
        <dbReference type="ARBA" id="ARBA00023157"/>
    </source>
</evidence>
<dbReference type="GO" id="GO:0006508">
    <property type="term" value="P:proteolysis"/>
    <property type="evidence" value="ECO:0007669"/>
    <property type="project" value="UniProtKB-KW"/>
</dbReference>
<keyword evidence="4" id="KW-0645">Protease</keyword>
<feature type="domain" description="Peptidase S1" evidence="6">
    <location>
        <begin position="171"/>
        <end position="414"/>
    </location>
</feature>
<dbReference type="OrthoDB" id="6339452at2759"/>
<evidence type="ECO:0000313" key="8">
    <source>
        <dbReference type="RefSeq" id="XP_026489758.2"/>
    </source>
</evidence>
<feature type="signal peptide" evidence="5">
    <location>
        <begin position="1"/>
        <end position="19"/>
    </location>
</feature>
<dbReference type="Pfam" id="PF00089">
    <property type="entry name" value="Trypsin"/>
    <property type="match status" value="1"/>
</dbReference>
<dbReference type="InterPro" id="IPR043504">
    <property type="entry name" value="Peptidase_S1_PA_chymotrypsin"/>
</dbReference>
<dbReference type="InterPro" id="IPR022700">
    <property type="entry name" value="CLIP"/>
</dbReference>
<dbReference type="PROSITE" id="PS00134">
    <property type="entry name" value="TRYPSIN_HIS"/>
    <property type="match status" value="1"/>
</dbReference>
<evidence type="ECO:0000256" key="4">
    <source>
        <dbReference type="RuleBase" id="RU363034"/>
    </source>
</evidence>
<proteinExistence type="inferred from homology"/>
<dbReference type="PANTHER" id="PTHR24260:SF147">
    <property type="entry name" value="EG:BACR7A4.3 PROTEIN-RELATED"/>
    <property type="match status" value="1"/>
</dbReference>
<dbReference type="Proteomes" id="UP001652626">
    <property type="component" value="Chromosome 29"/>
</dbReference>
<keyword evidence="4" id="KW-0720">Serine protease</keyword>
<dbReference type="InterPro" id="IPR018114">
    <property type="entry name" value="TRYPSIN_HIS"/>
</dbReference>
<name>A0A8B8HY30_VANTA</name>
<keyword evidence="1 5" id="KW-0732">Signal</keyword>
<accession>A0A8B8HY30</accession>
<dbReference type="InterPro" id="IPR051333">
    <property type="entry name" value="CLIP_Serine_Protease"/>
</dbReference>
<keyword evidence="4" id="KW-0378">Hydrolase</keyword>